<dbReference type="RefSeq" id="WP_305002309.1">
    <property type="nucleotide sequence ID" value="NZ_JAUQUB010000001.1"/>
</dbReference>
<evidence type="ECO:0000313" key="1">
    <source>
        <dbReference type="EMBL" id="MDO7881917.1"/>
    </source>
</evidence>
<evidence type="ECO:0008006" key="3">
    <source>
        <dbReference type="Google" id="ProtNLM"/>
    </source>
</evidence>
<dbReference type="SUPFAM" id="SSF51604">
    <property type="entry name" value="Enolase C-terminal domain-like"/>
    <property type="match status" value="1"/>
</dbReference>
<dbReference type="Gene3D" id="3.20.20.120">
    <property type="entry name" value="Enolase-like C-terminal domain"/>
    <property type="match status" value="1"/>
</dbReference>
<evidence type="ECO:0000313" key="2">
    <source>
        <dbReference type="Proteomes" id="UP001241072"/>
    </source>
</evidence>
<name>A0ABT9BNF8_9MICO</name>
<dbReference type="InterPro" id="IPR036849">
    <property type="entry name" value="Enolase-like_C_sf"/>
</dbReference>
<protein>
    <recommendedName>
        <fullName evidence="3">Mandelate racemase</fullName>
    </recommendedName>
</protein>
<dbReference type="Proteomes" id="UP001241072">
    <property type="component" value="Unassembled WGS sequence"/>
</dbReference>
<dbReference type="EMBL" id="JAUQUB010000001">
    <property type="protein sequence ID" value="MDO7881917.1"/>
    <property type="molecule type" value="Genomic_DNA"/>
</dbReference>
<reference evidence="1 2" key="1">
    <citation type="submission" date="2023-07" db="EMBL/GenBank/DDBJ databases">
        <title>Protaetiibacter sp. nov WY-16 isolated from soil.</title>
        <authorList>
            <person name="Liu B."/>
            <person name="Wan Y."/>
        </authorList>
    </citation>
    <scope>NUCLEOTIDE SEQUENCE [LARGE SCALE GENOMIC DNA]</scope>
    <source>
        <strain evidence="1 2">WY-16</strain>
    </source>
</reference>
<organism evidence="1 2">
    <name type="scientific">Antiquaquibacter soli</name>
    <dbReference type="NCBI Taxonomy" id="3064523"/>
    <lineage>
        <taxon>Bacteria</taxon>
        <taxon>Bacillati</taxon>
        <taxon>Actinomycetota</taxon>
        <taxon>Actinomycetes</taxon>
        <taxon>Micrococcales</taxon>
        <taxon>Microbacteriaceae</taxon>
        <taxon>Antiquaquibacter</taxon>
    </lineage>
</organism>
<proteinExistence type="predicted"/>
<keyword evidence="2" id="KW-1185">Reference proteome</keyword>
<accession>A0ABT9BNF8</accession>
<sequence>MITVASVDARVTHVSTRIPFRYGIAEMVAAPHVVVELSVSDGDRVARGWASEHLPPKWFTKDPDSLFVDEIADMVGVILHAVDASRGRSGGSAFEVWRVIDESQQSWAADEGIPGLLAGLGTALVERALIDAVCRLEGVPFGEALRSGALGWEPAVLHPELAGRPAADLLPRPGAPEIAIRHTVGLSDALTDDEVVDAPADGLPVSLDSVLARYGVTHLKIKTAGRLDDDIPRLHRILDVMGAAGIDPVLTIDGNESMRTAEHLVEWARGLLADDRLAPVVRDRLVAVEQPFHRSIALGVEAAAALEALRGEVAVIIDESDDAVTTVRAGMDLGYAGGTYKGCKGVFRGLANAALAGSRGGGAVLTAEDLSTVPPLTVAQDLVVAHAMGLTHIERNGHHYFGRLAPLGDEVEETALAAHPDLYERSDGGRVRLRIAHGSVALGTLLESPFGFSGELDVSGLEPLSVAAATRGM</sequence>
<comment type="caution">
    <text evidence="1">The sequence shown here is derived from an EMBL/GenBank/DDBJ whole genome shotgun (WGS) entry which is preliminary data.</text>
</comment>
<gene>
    <name evidence="1" type="ORF">Q5716_06710</name>
</gene>